<sequence>MKKCIFIVFWAAFMILKSDGSTGDLFLDLIHGTNDSKFGATLSETHISNNNGIQEQQGSSITYGQKSDGSCVERVKSSKNGETKVTELPVECEKVQAEIQKNNEKTQQAIEEQARKLLEEHEKMMEAHWGAEKDEKSEPGKDLEMVHLDTSSGSNIILDSLGEPKDGQWSAHAMESHHSNNNGIEDNYKSYSAVEQ</sequence>
<evidence type="ECO:0000256" key="2">
    <source>
        <dbReference type="SAM" id="MobiDB-lite"/>
    </source>
</evidence>
<name>A0A1B6HLJ0_9HEMI</name>
<feature type="signal peptide" evidence="3">
    <location>
        <begin position="1"/>
        <end position="20"/>
    </location>
</feature>
<gene>
    <name evidence="4" type="ORF">g.23473</name>
</gene>
<feature type="compositionally biased region" description="Polar residues" evidence="2">
    <location>
        <begin position="179"/>
        <end position="196"/>
    </location>
</feature>
<feature type="coiled-coil region" evidence="1">
    <location>
        <begin position="92"/>
        <end position="127"/>
    </location>
</feature>
<accession>A0A1B6HLJ0</accession>
<evidence type="ECO:0000313" key="4">
    <source>
        <dbReference type="EMBL" id="JAS75557.1"/>
    </source>
</evidence>
<dbReference type="AlphaFoldDB" id="A0A1B6HLJ0"/>
<keyword evidence="1" id="KW-0175">Coiled coil</keyword>
<evidence type="ECO:0000256" key="1">
    <source>
        <dbReference type="SAM" id="Coils"/>
    </source>
</evidence>
<evidence type="ECO:0000256" key="3">
    <source>
        <dbReference type="SAM" id="SignalP"/>
    </source>
</evidence>
<feature type="non-terminal residue" evidence="4">
    <location>
        <position position="196"/>
    </location>
</feature>
<keyword evidence="3" id="KW-0732">Signal</keyword>
<reference evidence="4" key="1">
    <citation type="submission" date="2015-11" db="EMBL/GenBank/DDBJ databases">
        <title>De novo transcriptome assembly of four potential Pierce s Disease insect vectors from Arizona vineyards.</title>
        <authorList>
            <person name="Tassone E.E."/>
        </authorList>
    </citation>
    <scope>NUCLEOTIDE SEQUENCE</scope>
</reference>
<proteinExistence type="predicted"/>
<feature type="region of interest" description="Disordered" evidence="2">
    <location>
        <begin position="154"/>
        <end position="196"/>
    </location>
</feature>
<dbReference type="EMBL" id="GECU01032149">
    <property type="protein sequence ID" value="JAS75557.1"/>
    <property type="molecule type" value="Transcribed_RNA"/>
</dbReference>
<protein>
    <submittedName>
        <fullName evidence="4">Uncharacterized protein</fullName>
    </submittedName>
</protein>
<organism evidence="4">
    <name type="scientific">Homalodisca liturata</name>
    <dbReference type="NCBI Taxonomy" id="320908"/>
    <lineage>
        <taxon>Eukaryota</taxon>
        <taxon>Metazoa</taxon>
        <taxon>Ecdysozoa</taxon>
        <taxon>Arthropoda</taxon>
        <taxon>Hexapoda</taxon>
        <taxon>Insecta</taxon>
        <taxon>Pterygota</taxon>
        <taxon>Neoptera</taxon>
        <taxon>Paraneoptera</taxon>
        <taxon>Hemiptera</taxon>
        <taxon>Auchenorrhyncha</taxon>
        <taxon>Membracoidea</taxon>
        <taxon>Cicadellidae</taxon>
        <taxon>Cicadellinae</taxon>
        <taxon>Proconiini</taxon>
        <taxon>Homalodisca</taxon>
    </lineage>
</organism>
<feature type="chain" id="PRO_5008584422" evidence="3">
    <location>
        <begin position="21"/>
        <end position="196"/>
    </location>
</feature>